<dbReference type="PROSITE" id="PS50893">
    <property type="entry name" value="ABC_TRANSPORTER_2"/>
    <property type="match status" value="1"/>
</dbReference>
<dbReference type="Gene3D" id="3.40.50.300">
    <property type="entry name" value="P-loop containing nucleotide triphosphate hydrolases"/>
    <property type="match status" value="1"/>
</dbReference>
<organism evidence="10 11">
    <name type="scientific">Promicromonospora soli</name>
    <dbReference type="NCBI Taxonomy" id="2035533"/>
    <lineage>
        <taxon>Bacteria</taxon>
        <taxon>Bacillati</taxon>
        <taxon>Actinomycetota</taxon>
        <taxon>Actinomycetes</taxon>
        <taxon>Micrococcales</taxon>
        <taxon>Promicromonosporaceae</taxon>
        <taxon>Promicromonospora</taxon>
    </lineage>
</organism>
<feature type="domain" description="ABC transporter" evidence="9">
    <location>
        <begin position="28"/>
        <end position="282"/>
    </location>
</feature>
<dbReference type="PANTHER" id="PTHR43297:SF2">
    <property type="entry name" value="DIPEPTIDE TRANSPORT ATP-BINDING PROTEIN DPPD"/>
    <property type="match status" value="1"/>
</dbReference>
<dbReference type="Proteomes" id="UP000627369">
    <property type="component" value="Unassembled WGS sequence"/>
</dbReference>
<dbReference type="SMART" id="SM00382">
    <property type="entry name" value="AAA"/>
    <property type="match status" value="1"/>
</dbReference>
<dbReference type="AlphaFoldDB" id="A0A919FKC5"/>
<dbReference type="EMBL" id="BNAS01000001">
    <property type="protein sequence ID" value="GHH66573.1"/>
    <property type="molecule type" value="Genomic_DNA"/>
</dbReference>
<evidence type="ECO:0000256" key="6">
    <source>
        <dbReference type="ARBA" id="ARBA00022840"/>
    </source>
</evidence>
<evidence type="ECO:0000256" key="7">
    <source>
        <dbReference type="ARBA" id="ARBA00023136"/>
    </source>
</evidence>
<sequence length="363" mass="39444">MSASITTTAERGAVREGGRPSSGGEPVLEIRDLSVDYGYGDDPTHVLRKVSLTLNRGEVLGLAGESGCGKSTLAYAATRLLAPPGLITSGEVWLTGRDGTRADLLRLSDRELRSTRWQDIAIVFQGAMSSLNPVYRIGRQIVDGILAHRPGLSRSAAAERAAELLELVGIPADRLRSYPHQLSGGMRQRVMIAMALALEPQVLIMDEPTTALDVVMQRQILEQVMELRDRLGFSVVLITHDVSLLVEVADRIAIMYAGEIVEQADAGDVYRRPRHPYAHGLLGSFPPLHGPRRELSGIPGSPPDLSRLPQGCPFAPRCPHATDVCREARPVLGTTRSAEHGRLVSCHLHDPELRDVLPAELAR</sequence>
<evidence type="ECO:0000313" key="10">
    <source>
        <dbReference type="EMBL" id="GHH66573.1"/>
    </source>
</evidence>
<keyword evidence="11" id="KW-1185">Reference proteome</keyword>
<dbReference type="PROSITE" id="PS00211">
    <property type="entry name" value="ABC_TRANSPORTER_1"/>
    <property type="match status" value="1"/>
</dbReference>
<dbReference type="FunFam" id="3.40.50.300:FF:000016">
    <property type="entry name" value="Oligopeptide ABC transporter ATP-binding component"/>
    <property type="match status" value="1"/>
</dbReference>
<gene>
    <name evidence="10" type="ORF">GCM10017772_06760</name>
</gene>
<accession>A0A919FKC5</accession>
<name>A0A919FKC5_9MICO</name>
<keyword evidence="7" id="KW-0472">Membrane</keyword>
<keyword evidence="6 10" id="KW-0067">ATP-binding</keyword>
<protein>
    <submittedName>
        <fullName evidence="10">Dipeptide/oligopeptide/nickel ABC transporter ATP-binding protein</fullName>
    </submittedName>
</protein>
<evidence type="ECO:0000313" key="11">
    <source>
        <dbReference type="Proteomes" id="UP000627369"/>
    </source>
</evidence>
<evidence type="ECO:0000256" key="8">
    <source>
        <dbReference type="SAM" id="MobiDB-lite"/>
    </source>
</evidence>
<dbReference type="CDD" id="cd03257">
    <property type="entry name" value="ABC_NikE_OppD_transporters"/>
    <property type="match status" value="1"/>
</dbReference>
<evidence type="ECO:0000259" key="9">
    <source>
        <dbReference type="PROSITE" id="PS50893"/>
    </source>
</evidence>
<dbReference type="PANTHER" id="PTHR43297">
    <property type="entry name" value="OLIGOPEPTIDE TRANSPORT ATP-BINDING PROTEIN APPD"/>
    <property type="match status" value="1"/>
</dbReference>
<dbReference type="InterPro" id="IPR050388">
    <property type="entry name" value="ABC_Ni/Peptide_Import"/>
</dbReference>
<dbReference type="GO" id="GO:0016887">
    <property type="term" value="F:ATP hydrolysis activity"/>
    <property type="evidence" value="ECO:0007669"/>
    <property type="project" value="InterPro"/>
</dbReference>
<dbReference type="InterPro" id="IPR003593">
    <property type="entry name" value="AAA+_ATPase"/>
</dbReference>
<evidence type="ECO:0000256" key="4">
    <source>
        <dbReference type="ARBA" id="ARBA00022475"/>
    </source>
</evidence>
<dbReference type="SUPFAM" id="SSF52540">
    <property type="entry name" value="P-loop containing nucleoside triphosphate hydrolases"/>
    <property type="match status" value="1"/>
</dbReference>
<comment type="subcellular location">
    <subcellularLocation>
        <location evidence="1">Cell membrane</location>
        <topology evidence="1">Peripheral membrane protein</topology>
    </subcellularLocation>
</comment>
<dbReference type="Pfam" id="PF00005">
    <property type="entry name" value="ABC_tran"/>
    <property type="match status" value="1"/>
</dbReference>
<evidence type="ECO:0000256" key="2">
    <source>
        <dbReference type="ARBA" id="ARBA00005417"/>
    </source>
</evidence>
<reference evidence="10" key="2">
    <citation type="submission" date="2020-09" db="EMBL/GenBank/DDBJ databases">
        <authorList>
            <person name="Sun Q."/>
            <person name="Zhou Y."/>
        </authorList>
    </citation>
    <scope>NUCLEOTIDE SEQUENCE</scope>
    <source>
        <strain evidence="10">CGMCC 4.7398</strain>
    </source>
</reference>
<dbReference type="Pfam" id="PF08352">
    <property type="entry name" value="oligo_HPY"/>
    <property type="match status" value="1"/>
</dbReference>
<comment type="similarity">
    <text evidence="2">Belongs to the ABC transporter superfamily.</text>
</comment>
<evidence type="ECO:0000256" key="5">
    <source>
        <dbReference type="ARBA" id="ARBA00022741"/>
    </source>
</evidence>
<dbReference type="GO" id="GO:0005524">
    <property type="term" value="F:ATP binding"/>
    <property type="evidence" value="ECO:0007669"/>
    <property type="project" value="UniProtKB-KW"/>
</dbReference>
<evidence type="ECO:0000256" key="1">
    <source>
        <dbReference type="ARBA" id="ARBA00004202"/>
    </source>
</evidence>
<dbReference type="GO" id="GO:0005886">
    <property type="term" value="C:plasma membrane"/>
    <property type="evidence" value="ECO:0007669"/>
    <property type="project" value="UniProtKB-SubCell"/>
</dbReference>
<dbReference type="NCBIfam" id="TIGR01727">
    <property type="entry name" value="oligo_HPY"/>
    <property type="match status" value="1"/>
</dbReference>
<dbReference type="RefSeq" id="WP_189667827.1">
    <property type="nucleotide sequence ID" value="NZ_BNAS01000001.1"/>
</dbReference>
<comment type="caution">
    <text evidence="10">The sequence shown here is derived from an EMBL/GenBank/DDBJ whole genome shotgun (WGS) entry which is preliminary data.</text>
</comment>
<dbReference type="InterPro" id="IPR027417">
    <property type="entry name" value="P-loop_NTPase"/>
</dbReference>
<keyword evidence="5" id="KW-0547">Nucleotide-binding</keyword>
<reference evidence="10" key="1">
    <citation type="journal article" date="2014" name="Int. J. Syst. Evol. Microbiol.">
        <title>Complete genome sequence of Corynebacterium casei LMG S-19264T (=DSM 44701T), isolated from a smear-ripened cheese.</title>
        <authorList>
            <consortium name="US DOE Joint Genome Institute (JGI-PGF)"/>
            <person name="Walter F."/>
            <person name="Albersmeier A."/>
            <person name="Kalinowski J."/>
            <person name="Ruckert C."/>
        </authorList>
    </citation>
    <scope>NUCLEOTIDE SEQUENCE</scope>
    <source>
        <strain evidence="10">CGMCC 4.7398</strain>
    </source>
</reference>
<keyword evidence="3" id="KW-0813">Transport</keyword>
<dbReference type="InterPro" id="IPR013563">
    <property type="entry name" value="Oligopep_ABC_C"/>
</dbReference>
<dbReference type="InterPro" id="IPR017871">
    <property type="entry name" value="ABC_transporter-like_CS"/>
</dbReference>
<dbReference type="GO" id="GO:0015833">
    <property type="term" value="P:peptide transport"/>
    <property type="evidence" value="ECO:0007669"/>
    <property type="project" value="InterPro"/>
</dbReference>
<keyword evidence="4" id="KW-1003">Cell membrane</keyword>
<proteinExistence type="inferred from homology"/>
<dbReference type="InterPro" id="IPR003439">
    <property type="entry name" value="ABC_transporter-like_ATP-bd"/>
</dbReference>
<feature type="region of interest" description="Disordered" evidence="8">
    <location>
        <begin position="1"/>
        <end position="26"/>
    </location>
</feature>
<evidence type="ECO:0000256" key="3">
    <source>
        <dbReference type="ARBA" id="ARBA00022448"/>
    </source>
</evidence>